<dbReference type="InterPro" id="IPR030802">
    <property type="entry name" value="Permease_MalE"/>
</dbReference>
<organism evidence="2">
    <name type="scientific">bioreactor metagenome</name>
    <dbReference type="NCBI Taxonomy" id="1076179"/>
    <lineage>
        <taxon>unclassified sequences</taxon>
        <taxon>metagenomes</taxon>
        <taxon>ecological metagenomes</taxon>
    </lineage>
</organism>
<dbReference type="PANTHER" id="PTHR30188:SF3">
    <property type="entry name" value="ABC TRANSPORTER PERMEASE"/>
    <property type="match status" value="1"/>
</dbReference>
<feature type="transmembrane region" description="Helical" evidence="1">
    <location>
        <begin position="169"/>
        <end position="190"/>
    </location>
</feature>
<keyword evidence="1" id="KW-1133">Transmembrane helix</keyword>
<name>A0A645B6B8_9ZZZZ</name>
<reference evidence="2" key="1">
    <citation type="submission" date="2019-08" db="EMBL/GenBank/DDBJ databases">
        <authorList>
            <person name="Kucharzyk K."/>
            <person name="Murdoch R.W."/>
            <person name="Higgins S."/>
            <person name="Loffler F."/>
        </authorList>
    </citation>
    <scope>NUCLEOTIDE SEQUENCE</scope>
</reference>
<proteinExistence type="predicted"/>
<dbReference type="PANTHER" id="PTHR30188">
    <property type="entry name" value="ABC TRANSPORTER PERMEASE PROTEIN-RELATED"/>
    <property type="match status" value="1"/>
</dbReference>
<feature type="transmembrane region" description="Helical" evidence="1">
    <location>
        <begin position="79"/>
        <end position="108"/>
    </location>
</feature>
<dbReference type="EMBL" id="VSSQ01017659">
    <property type="protein sequence ID" value="MPM60161.1"/>
    <property type="molecule type" value="Genomic_DNA"/>
</dbReference>
<sequence length="192" mass="20111">MGFQAAVQMRKFGTEVFVADLVGFATLKEFGPLMVALIATGRAGSAFAAEIGAMKAEEEISALTTMGISPVRFLVVPKLLAMVVALPLLTIFGDVAGLLGGLSVGVFFLDLPAATYIDRTAEVLTPLVFALGVLKSVFFGIMVALVGCREGFLSSPDSQGVGRAATNAVVQAILLLVVIDTILTVIYSFWGY</sequence>
<accession>A0A645B6B8</accession>
<dbReference type="GO" id="GO:0043190">
    <property type="term" value="C:ATP-binding cassette (ABC) transporter complex"/>
    <property type="evidence" value="ECO:0007669"/>
    <property type="project" value="InterPro"/>
</dbReference>
<dbReference type="GO" id="GO:0005548">
    <property type="term" value="F:phospholipid transporter activity"/>
    <property type="evidence" value="ECO:0007669"/>
    <property type="project" value="TreeGrafter"/>
</dbReference>
<comment type="caution">
    <text evidence="2">The sequence shown here is derived from an EMBL/GenBank/DDBJ whole genome shotgun (WGS) entry which is preliminary data.</text>
</comment>
<evidence type="ECO:0000256" key="1">
    <source>
        <dbReference type="SAM" id="Phobius"/>
    </source>
</evidence>
<dbReference type="AlphaFoldDB" id="A0A645B6B8"/>
<protein>
    <submittedName>
        <fullName evidence="2">Putative phospholipid ABC transporter permease protein MlaE</fullName>
    </submittedName>
</protein>
<keyword evidence="1" id="KW-0812">Transmembrane</keyword>
<feature type="transmembrane region" description="Helical" evidence="1">
    <location>
        <begin position="128"/>
        <end position="148"/>
    </location>
</feature>
<dbReference type="Pfam" id="PF02405">
    <property type="entry name" value="MlaE"/>
    <property type="match status" value="1"/>
</dbReference>
<evidence type="ECO:0000313" key="2">
    <source>
        <dbReference type="EMBL" id="MPM60161.1"/>
    </source>
</evidence>
<keyword evidence="1" id="KW-0472">Membrane</keyword>
<gene>
    <name evidence="2" type="primary">mlaE_14</name>
    <name evidence="2" type="ORF">SDC9_107009</name>
</gene>